<dbReference type="STRING" id="1457250.GCA_000755225_02999"/>
<protein>
    <submittedName>
        <fullName evidence="4">Glycosyltransferase</fullName>
    </submittedName>
</protein>
<dbReference type="KEGG" id="hsn:DV733_03500"/>
<feature type="region of interest" description="Disordered" evidence="1">
    <location>
        <begin position="391"/>
        <end position="414"/>
    </location>
</feature>
<feature type="domain" description="Glycosyltransferase subfamily 4-like N-terminal" evidence="3">
    <location>
        <begin position="20"/>
        <end position="191"/>
    </location>
</feature>
<keyword evidence="5" id="KW-1185">Reference proteome</keyword>
<dbReference type="InterPro" id="IPR001296">
    <property type="entry name" value="Glyco_trans_1"/>
</dbReference>
<dbReference type="GO" id="GO:0016757">
    <property type="term" value="F:glycosyltransferase activity"/>
    <property type="evidence" value="ECO:0007669"/>
    <property type="project" value="InterPro"/>
</dbReference>
<dbReference type="Gene3D" id="3.40.50.2000">
    <property type="entry name" value="Glycogen Phosphorylase B"/>
    <property type="match status" value="2"/>
</dbReference>
<dbReference type="InterPro" id="IPR028098">
    <property type="entry name" value="Glyco_trans_4-like_N"/>
</dbReference>
<evidence type="ECO:0000259" key="3">
    <source>
        <dbReference type="Pfam" id="PF13439"/>
    </source>
</evidence>
<name>A0A4D6H915_9EURY</name>
<dbReference type="EMBL" id="CP031310">
    <property type="protein sequence ID" value="QCC50359.1"/>
    <property type="molecule type" value="Genomic_DNA"/>
</dbReference>
<evidence type="ECO:0000313" key="4">
    <source>
        <dbReference type="EMBL" id="QCC50359.1"/>
    </source>
</evidence>
<dbReference type="PANTHER" id="PTHR12526:SF630">
    <property type="entry name" value="GLYCOSYLTRANSFERASE"/>
    <property type="match status" value="1"/>
</dbReference>
<keyword evidence="4" id="KW-0808">Transferase</keyword>
<dbReference type="SUPFAM" id="SSF53756">
    <property type="entry name" value="UDP-Glycosyltransferase/glycogen phosphorylase"/>
    <property type="match status" value="1"/>
</dbReference>
<reference evidence="4 5" key="1">
    <citation type="journal article" date="2019" name="Nat. Commun.">
        <title>A new type of DNA phosphorothioation-based antiviral system in archaea.</title>
        <authorList>
            <person name="Xiong L."/>
            <person name="Liu S."/>
            <person name="Chen S."/>
            <person name="Xiao Y."/>
            <person name="Zhu B."/>
            <person name="Gao Y."/>
            <person name="Zhang Y."/>
            <person name="Chen B."/>
            <person name="Luo J."/>
            <person name="Deng Z."/>
            <person name="Chen X."/>
            <person name="Wang L."/>
            <person name="Chen S."/>
        </authorList>
    </citation>
    <scope>NUCLEOTIDE SEQUENCE [LARGE SCALE GENOMIC DNA]</scope>
    <source>
        <strain evidence="4 5">CBA1105</strain>
    </source>
</reference>
<dbReference type="PANTHER" id="PTHR12526">
    <property type="entry name" value="GLYCOSYLTRANSFERASE"/>
    <property type="match status" value="1"/>
</dbReference>
<gene>
    <name evidence="4" type="ORF">DV733_03500</name>
</gene>
<accession>A0A4D6H915</accession>
<dbReference type="OrthoDB" id="132546at2157"/>
<evidence type="ECO:0000256" key="1">
    <source>
        <dbReference type="SAM" id="MobiDB-lite"/>
    </source>
</evidence>
<feature type="compositionally biased region" description="Basic and acidic residues" evidence="1">
    <location>
        <begin position="405"/>
        <end position="414"/>
    </location>
</feature>
<dbReference type="Proteomes" id="UP000296706">
    <property type="component" value="Chromosome"/>
</dbReference>
<feature type="domain" description="Glycosyl transferase family 1" evidence="2">
    <location>
        <begin position="201"/>
        <end position="363"/>
    </location>
</feature>
<evidence type="ECO:0000259" key="2">
    <source>
        <dbReference type="Pfam" id="PF00534"/>
    </source>
</evidence>
<organism evidence="4 5">
    <name type="scientific">Halapricum salinum</name>
    <dbReference type="NCBI Taxonomy" id="1457250"/>
    <lineage>
        <taxon>Archaea</taxon>
        <taxon>Methanobacteriati</taxon>
        <taxon>Methanobacteriota</taxon>
        <taxon>Stenosarchaea group</taxon>
        <taxon>Halobacteria</taxon>
        <taxon>Halobacteriales</taxon>
        <taxon>Haloarculaceae</taxon>
        <taxon>Halapricum</taxon>
    </lineage>
</organism>
<dbReference type="Pfam" id="PF00534">
    <property type="entry name" value="Glycos_transf_1"/>
    <property type="match status" value="1"/>
</dbReference>
<dbReference type="RefSeq" id="WP_049993805.1">
    <property type="nucleotide sequence ID" value="NZ_CP031310.1"/>
</dbReference>
<proteinExistence type="predicted"/>
<sequence>MKPGREDRVDLWLFVTALSVGGAERTLVDLANGLDHDRYDVTVWTIFEQNPLADRLDDRVTLRTLGVEGVTSETHAFAVEGAANPREYVTAPLRFLRIVRRERPDIIQSFLTYDNLIARAAGVVAPDTKVITGVRLVPTGEHDLAQRLDNLTTRFADHVVSNSQSGKRFVQRYWTPEDRVSVVNNGRDLSRFGHDPPAGSRASLGIPEDAPVVGTVGRLIDRKGHDELLDAWTTVREDVPDAHLLIVGDGPERSALEAQAAQLDIETSVHFAGIRDDVPDCLAAMDVFVFPSHYEGLPGALLEAMAAGLPCVATPVDGNSELLEAYESGLFFDPGDSEAMASALRLVVTHPDLANDLGAAAHERAREGFDVTSMVAGFEAVYDRVLEVGERTARDVDEDGSQPDELSRDRENGR</sequence>
<dbReference type="GeneID" id="39846899"/>
<dbReference type="AlphaFoldDB" id="A0A4D6H915"/>
<dbReference type="Pfam" id="PF13439">
    <property type="entry name" value="Glyco_transf_4"/>
    <property type="match status" value="1"/>
</dbReference>
<evidence type="ECO:0000313" key="5">
    <source>
        <dbReference type="Proteomes" id="UP000296706"/>
    </source>
</evidence>